<dbReference type="PANTHER" id="PTHR20859">
    <property type="entry name" value="INTERFERON/INTERLEUKIN RECEPTOR"/>
    <property type="match status" value="1"/>
</dbReference>
<dbReference type="Ensembl" id="ENSMMOT00000025689.1">
    <property type="protein sequence ID" value="ENSMMOP00000025267.1"/>
    <property type="gene ID" value="ENSMMOG00000019179.1"/>
</dbReference>
<evidence type="ECO:0000256" key="1">
    <source>
        <dbReference type="SAM" id="MobiDB-lite"/>
    </source>
</evidence>
<dbReference type="InterPro" id="IPR015373">
    <property type="entry name" value="Interferon/interleukin_rcp_dom"/>
</dbReference>
<feature type="compositionally biased region" description="Low complexity" evidence="1">
    <location>
        <begin position="315"/>
        <end position="332"/>
    </location>
</feature>
<evidence type="ECO:0000256" key="2">
    <source>
        <dbReference type="SAM" id="Phobius"/>
    </source>
</evidence>
<dbReference type="PROSITE" id="PS50853">
    <property type="entry name" value="FN3"/>
    <property type="match status" value="1"/>
</dbReference>
<dbReference type="Gene3D" id="2.60.40.10">
    <property type="entry name" value="Immunoglobulins"/>
    <property type="match status" value="1"/>
</dbReference>
<dbReference type="STRING" id="94237.ENSMMOP00000025267"/>
<proteinExistence type="predicted"/>
<protein>
    <recommendedName>
        <fullName evidence="3">Fibronectin type-III domain-containing protein</fullName>
    </recommendedName>
</protein>
<dbReference type="Pfam" id="PF09294">
    <property type="entry name" value="Interfer-bind"/>
    <property type="match status" value="1"/>
</dbReference>
<feature type="region of interest" description="Disordered" evidence="1">
    <location>
        <begin position="308"/>
        <end position="368"/>
    </location>
</feature>
<organism evidence="4 5">
    <name type="scientific">Mola mola</name>
    <name type="common">Ocean sunfish</name>
    <name type="synonym">Tetraodon mola</name>
    <dbReference type="NCBI Taxonomy" id="94237"/>
    <lineage>
        <taxon>Eukaryota</taxon>
        <taxon>Metazoa</taxon>
        <taxon>Chordata</taxon>
        <taxon>Craniata</taxon>
        <taxon>Vertebrata</taxon>
        <taxon>Euteleostomi</taxon>
        <taxon>Actinopterygii</taxon>
        <taxon>Neopterygii</taxon>
        <taxon>Teleostei</taxon>
        <taxon>Neoteleostei</taxon>
        <taxon>Acanthomorphata</taxon>
        <taxon>Eupercaria</taxon>
        <taxon>Tetraodontiformes</taxon>
        <taxon>Molidae</taxon>
        <taxon>Mola</taxon>
    </lineage>
</organism>
<dbReference type="InterPro" id="IPR050650">
    <property type="entry name" value="Type-II_Cytokine-TF_Rcpt"/>
</dbReference>
<name>A0A3Q4BUC8_MOLML</name>
<feature type="domain" description="Fibronectin type-III" evidence="3">
    <location>
        <begin position="122"/>
        <end position="219"/>
    </location>
</feature>
<dbReference type="SUPFAM" id="SSF49265">
    <property type="entry name" value="Fibronectin type III"/>
    <property type="match status" value="2"/>
</dbReference>
<sequence length="374" mass="41956">MCLNCLGFAWILAVRTTFLRVIFLITPQNVTLAALNTNYTLTWDWDGSMAPNQDVTFTTDYIDKKFDWTTVCDNSSRKSCCLTEVLHHLGMYVLRVRASVNGSHSNWTQKPFWPDKDAALGPPSRVVLYPAGSVLDVHISDPLTSTNSSMREIRSELYYHIVYWKGPAGVHNLSCQTNLVTLPDLKAWTVYCVTVQCRSNYFNKRSSFTRPLCMQTEGSTMVWWNILLYFLGSLVICFFIMLLLFCGFYKTYNSIKDKLFPSGQLPKHFQEYLSDSHSSDLPRLLTPESELLCDKVMICPEALLKPHLGRHSRQGSSGSSDSGMYSSGDSSGLRQPGSTQSSAGPCDSEQVTMQDVAPEPKSAIADEGIMDMCM</sequence>
<dbReference type="Proteomes" id="UP000261620">
    <property type="component" value="Unplaced"/>
</dbReference>
<feature type="transmembrane region" description="Helical" evidence="2">
    <location>
        <begin position="222"/>
        <end position="249"/>
    </location>
</feature>
<accession>A0A3Q4BUC8</accession>
<dbReference type="InterPro" id="IPR013783">
    <property type="entry name" value="Ig-like_fold"/>
</dbReference>
<reference evidence="4" key="1">
    <citation type="submission" date="2025-08" db="UniProtKB">
        <authorList>
            <consortium name="Ensembl"/>
        </authorList>
    </citation>
    <scope>IDENTIFICATION</scope>
</reference>
<dbReference type="PANTHER" id="PTHR20859:SF85">
    <property type="entry name" value="INTERFERON ALPHA_BETA RECEPTOR 1 ISOFORM X1"/>
    <property type="match status" value="1"/>
</dbReference>
<dbReference type="InterPro" id="IPR036116">
    <property type="entry name" value="FN3_sf"/>
</dbReference>
<evidence type="ECO:0000313" key="4">
    <source>
        <dbReference type="Ensembl" id="ENSMMOP00000025267.1"/>
    </source>
</evidence>
<keyword evidence="2" id="KW-0812">Transmembrane</keyword>
<dbReference type="InterPro" id="IPR003961">
    <property type="entry name" value="FN3_dom"/>
</dbReference>
<keyword evidence="5" id="KW-1185">Reference proteome</keyword>
<dbReference type="GO" id="GO:0004904">
    <property type="term" value="F:interferon receptor activity"/>
    <property type="evidence" value="ECO:0007669"/>
    <property type="project" value="TreeGrafter"/>
</dbReference>
<dbReference type="GO" id="GO:0005886">
    <property type="term" value="C:plasma membrane"/>
    <property type="evidence" value="ECO:0007669"/>
    <property type="project" value="TreeGrafter"/>
</dbReference>
<keyword evidence="2" id="KW-1133">Transmembrane helix</keyword>
<feature type="compositionally biased region" description="Polar residues" evidence="1">
    <location>
        <begin position="336"/>
        <end position="353"/>
    </location>
</feature>
<dbReference type="Pfam" id="PF01108">
    <property type="entry name" value="Tissue_fac"/>
    <property type="match status" value="1"/>
</dbReference>
<reference evidence="4" key="2">
    <citation type="submission" date="2025-09" db="UniProtKB">
        <authorList>
            <consortium name="Ensembl"/>
        </authorList>
    </citation>
    <scope>IDENTIFICATION</scope>
</reference>
<evidence type="ECO:0000259" key="3">
    <source>
        <dbReference type="PROSITE" id="PS50853"/>
    </source>
</evidence>
<dbReference type="AlphaFoldDB" id="A0A3Q4BUC8"/>
<keyword evidence="2" id="KW-0472">Membrane</keyword>
<evidence type="ECO:0000313" key="5">
    <source>
        <dbReference type="Proteomes" id="UP000261620"/>
    </source>
</evidence>